<feature type="region of interest" description="Disordered" evidence="2">
    <location>
        <begin position="1"/>
        <end position="27"/>
    </location>
</feature>
<dbReference type="STRING" id="1344003.SAMN05445060_1521"/>
<proteinExistence type="inferred from homology"/>
<dbReference type="SUPFAM" id="SSF55073">
    <property type="entry name" value="Nucleotide cyclase"/>
    <property type="match status" value="1"/>
</dbReference>
<dbReference type="Proteomes" id="UP000186218">
    <property type="component" value="Unassembled WGS sequence"/>
</dbReference>
<dbReference type="PANTHER" id="PTHR43081:SF19">
    <property type="entry name" value="PH-SENSITIVE ADENYLATE CYCLASE RV1264"/>
    <property type="match status" value="1"/>
</dbReference>
<protein>
    <submittedName>
        <fullName evidence="4">Adenylate cyclase, class 3</fullName>
    </submittedName>
</protein>
<dbReference type="EMBL" id="FTNT01000003">
    <property type="protein sequence ID" value="SIR89883.1"/>
    <property type="molecule type" value="Genomic_DNA"/>
</dbReference>
<feature type="domain" description="Guanylate cyclase" evidence="3">
    <location>
        <begin position="115"/>
        <end position="227"/>
    </location>
</feature>
<feature type="compositionally biased region" description="Basic and acidic residues" evidence="2">
    <location>
        <begin position="1"/>
        <end position="16"/>
    </location>
</feature>
<keyword evidence="5" id="KW-1185">Reference proteome</keyword>
<name>A0A1N7EP53_9NOCA</name>
<dbReference type="InterPro" id="IPR029787">
    <property type="entry name" value="Nucleotide_cyclase"/>
</dbReference>
<dbReference type="Gene3D" id="3.30.70.1230">
    <property type="entry name" value="Nucleotide cyclase"/>
    <property type="match status" value="1"/>
</dbReference>
<evidence type="ECO:0000259" key="3">
    <source>
        <dbReference type="PROSITE" id="PS50125"/>
    </source>
</evidence>
<dbReference type="SMART" id="SM00044">
    <property type="entry name" value="CYCc"/>
    <property type="match status" value="1"/>
</dbReference>
<dbReference type="GO" id="GO:0006171">
    <property type="term" value="P:cAMP biosynthetic process"/>
    <property type="evidence" value="ECO:0007669"/>
    <property type="project" value="TreeGrafter"/>
</dbReference>
<sequence>MTGPRRDGEIEQRDDSTVAPVEKSGRRDRAIAQMLSKTDQNATVLRAARAARRIAPGPGPTVDLPTRDRMSDRVADVLNEGERPSASRELALTAVQLWQSLRAGRRSGTEITDVTILFTDLVGFSSWALRAGDDSVLTLIGKVNSTSDDIISRHGGRVVKTLGDGLMAVFGDASEAIAAAYELCGAVSAITVDGYRPALRAGLHTGTPRKVGDDYLGVDVNVAARVADAASDGEVLATKTALDAADPDSYVRRRKRFRAKGAPRDIEVFSVVPHYGD</sequence>
<evidence type="ECO:0000256" key="1">
    <source>
        <dbReference type="ARBA" id="ARBA00005381"/>
    </source>
</evidence>
<dbReference type="AlphaFoldDB" id="A0A1N7EP53"/>
<dbReference type="GO" id="GO:0004016">
    <property type="term" value="F:adenylate cyclase activity"/>
    <property type="evidence" value="ECO:0007669"/>
    <property type="project" value="UniProtKB-ARBA"/>
</dbReference>
<dbReference type="GO" id="GO:0035556">
    <property type="term" value="P:intracellular signal transduction"/>
    <property type="evidence" value="ECO:0007669"/>
    <property type="project" value="InterPro"/>
</dbReference>
<organism evidence="4 5">
    <name type="scientific">Williamsia sterculiae</name>
    <dbReference type="NCBI Taxonomy" id="1344003"/>
    <lineage>
        <taxon>Bacteria</taxon>
        <taxon>Bacillati</taxon>
        <taxon>Actinomycetota</taxon>
        <taxon>Actinomycetes</taxon>
        <taxon>Mycobacteriales</taxon>
        <taxon>Nocardiaceae</taxon>
        <taxon>Williamsia</taxon>
    </lineage>
</organism>
<dbReference type="CDD" id="cd07302">
    <property type="entry name" value="CHD"/>
    <property type="match status" value="1"/>
</dbReference>
<dbReference type="PANTHER" id="PTHR43081">
    <property type="entry name" value="ADENYLATE CYCLASE, TERMINAL-DIFFERENTIATION SPECIFIC-RELATED"/>
    <property type="match status" value="1"/>
</dbReference>
<reference evidence="4 5" key="1">
    <citation type="submission" date="2017-01" db="EMBL/GenBank/DDBJ databases">
        <authorList>
            <person name="Mah S.A."/>
            <person name="Swanson W.J."/>
            <person name="Moy G.W."/>
            <person name="Vacquier V.D."/>
        </authorList>
    </citation>
    <scope>NUCLEOTIDE SEQUENCE [LARGE SCALE GENOMIC DNA]</scope>
    <source>
        <strain evidence="4 5">CPCC 203464</strain>
    </source>
</reference>
<accession>A0A1N7EP53</accession>
<dbReference type="RefSeq" id="WP_234974278.1">
    <property type="nucleotide sequence ID" value="NZ_FTNT01000003.1"/>
</dbReference>
<dbReference type="InterPro" id="IPR050697">
    <property type="entry name" value="Adenylyl/Guanylyl_Cyclase_3/4"/>
</dbReference>
<comment type="similarity">
    <text evidence="1">Belongs to the adenylyl cyclase class-3 family.</text>
</comment>
<dbReference type="InterPro" id="IPR001054">
    <property type="entry name" value="A/G_cyclase"/>
</dbReference>
<evidence type="ECO:0000313" key="4">
    <source>
        <dbReference type="EMBL" id="SIR89883.1"/>
    </source>
</evidence>
<gene>
    <name evidence="4" type="ORF">SAMN05445060_1521</name>
</gene>
<dbReference type="Pfam" id="PF00211">
    <property type="entry name" value="Guanylate_cyc"/>
    <property type="match status" value="1"/>
</dbReference>
<evidence type="ECO:0000313" key="5">
    <source>
        <dbReference type="Proteomes" id="UP000186218"/>
    </source>
</evidence>
<dbReference type="PROSITE" id="PS50125">
    <property type="entry name" value="GUANYLATE_CYCLASE_2"/>
    <property type="match status" value="1"/>
</dbReference>
<evidence type="ECO:0000256" key="2">
    <source>
        <dbReference type="SAM" id="MobiDB-lite"/>
    </source>
</evidence>